<evidence type="ECO:0000259" key="8">
    <source>
        <dbReference type="Pfam" id="PF01773"/>
    </source>
</evidence>
<dbReference type="InterPro" id="IPR011657">
    <property type="entry name" value="CNT_C_dom"/>
</dbReference>
<evidence type="ECO:0000259" key="10">
    <source>
        <dbReference type="Pfam" id="PF07670"/>
    </source>
</evidence>
<dbReference type="InParanoid" id="B4CTV5"/>
<evidence type="ECO:0000256" key="7">
    <source>
        <dbReference type="SAM" id="Phobius"/>
    </source>
</evidence>
<sequence length="419" mass="44487" precursor="true">MLRLISLLGIVVFLALAWLLSNNRRLFPWRTVLWGLGLQFFFALFILKTPIGRKLFDGAQTAIGQLNESAFQGAALVFGPLAQDKALSAAFGPENAVILVIKISATIIFISSLSSLLYHWGILQRVVAAMAWVMQKAMRTSGSESLAGASNIFLGQTEAALVIKPYLAKMTQSEVMALMTTGMATIASGVMAVYAGMKGVNAGHIVTASVLGAPAGLLVAKVMFPETEKSETGQLHHFQIDRKTINSIDALCQGASEGIMLSINVMGMLIAFVAMVALLNILLTGLQSGLGVVTPVTLQKLLGWVNAPFAWMMGMPAKDCGVIGQMLGERIVLNEFVGYLDLSNYVQAHPGALAERSVTLASYALCGFANFGSIAIQIGGIGALAPNRRHDLARLGPRAMIAGLIACYLFASVIGVLID</sequence>
<name>B4CTV5_9BACT</name>
<feature type="transmembrane region" description="Helical" evidence="7">
    <location>
        <begin position="360"/>
        <end position="385"/>
    </location>
</feature>
<dbReference type="Pfam" id="PF01773">
    <property type="entry name" value="Nucleos_tra2_N"/>
    <property type="match status" value="1"/>
</dbReference>
<evidence type="ECO:0000256" key="4">
    <source>
        <dbReference type="ARBA" id="ARBA00022692"/>
    </source>
</evidence>
<feature type="domain" description="Nucleoside transporter/FeoB GTPase Gate" evidence="10">
    <location>
        <begin position="101"/>
        <end position="197"/>
    </location>
</feature>
<evidence type="ECO:0000313" key="12">
    <source>
        <dbReference type="Proteomes" id="UP000005824"/>
    </source>
</evidence>
<comment type="subcellular location">
    <subcellularLocation>
        <location evidence="1">Cell membrane</location>
        <topology evidence="1">Multi-pass membrane protein</topology>
    </subcellularLocation>
</comment>
<evidence type="ECO:0000256" key="2">
    <source>
        <dbReference type="ARBA" id="ARBA00009033"/>
    </source>
</evidence>
<dbReference type="PANTHER" id="PTHR10590:SF4">
    <property type="entry name" value="SOLUTE CARRIER FAMILY 28 MEMBER 3"/>
    <property type="match status" value="1"/>
</dbReference>
<dbReference type="InterPro" id="IPR002668">
    <property type="entry name" value="CNT_N_dom"/>
</dbReference>
<reference evidence="11 12" key="1">
    <citation type="journal article" date="2011" name="J. Bacteriol.">
        <title>Genome sequence of Chthoniobacter flavus Ellin428, an aerobic heterotrophic soil bacterium.</title>
        <authorList>
            <person name="Kant R."/>
            <person name="van Passel M.W."/>
            <person name="Palva A."/>
            <person name="Lucas S."/>
            <person name="Lapidus A."/>
            <person name="Glavina Del Rio T."/>
            <person name="Dalin E."/>
            <person name="Tice H."/>
            <person name="Bruce D."/>
            <person name="Goodwin L."/>
            <person name="Pitluck S."/>
            <person name="Larimer F.W."/>
            <person name="Land M.L."/>
            <person name="Hauser L."/>
            <person name="Sangwan P."/>
            <person name="de Vos W.M."/>
            <person name="Janssen P.H."/>
            <person name="Smidt H."/>
        </authorList>
    </citation>
    <scope>NUCLEOTIDE SEQUENCE [LARGE SCALE GENOMIC DNA]</scope>
    <source>
        <strain evidence="11 12">Ellin428</strain>
    </source>
</reference>
<dbReference type="RefSeq" id="WP_006977445.1">
    <property type="nucleotide sequence ID" value="NZ_ABVL01000001.1"/>
</dbReference>
<keyword evidence="6 7" id="KW-0472">Membrane</keyword>
<keyword evidence="12" id="KW-1185">Reference proteome</keyword>
<feature type="transmembrane region" description="Helical" evidence="7">
    <location>
        <begin position="397"/>
        <end position="418"/>
    </location>
</feature>
<dbReference type="InterPro" id="IPR008276">
    <property type="entry name" value="C_nuclsd_transpt"/>
</dbReference>
<feature type="transmembrane region" description="Helical" evidence="7">
    <location>
        <begin position="202"/>
        <end position="220"/>
    </location>
</feature>
<dbReference type="GO" id="GO:0005337">
    <property type="term" value="F:nucleoside transmembrane transporter activity"/>
    <property type="evidence" value="ECO:0007669"/>
    <property type="project" value="InterPro"/>
</dbReference>
<feature type="domain" description="Concentrative nucleoside transporter N-terminal" evidence="8">
    <location>
        <begin position="8"/>
        <end position="81"/>
    </location>
</feature>
<dbReference type="Proteomes" id="UP000005824">
    <property type="component" value="Unassembled WGS sequence"/>
</dbReference>
<feature type="transmembrane region" description="Helical" evidence="7">
    <location>
        <begin position="263"/>
        <end position="283"/>
    </location>
</feature>
<evidence type="ECO:0000256" key="3">
    <source>
        <dbReference type="ARBA" id="ARBA00022475"/>
    </source>
</evidence>
<evidence type="ECO:0000256" key="5">
    <source>
        <dbReference type="ARBA" id="ARBA00022989"/>
    </source>
</evidence>
<evidence type="ECO:0000256" key="1">
    <source>
        <dbReference type="ARBA" id="ARBA00004651"/>
    </source>
</evidence>
<feature type="transmembrane region" description="Helical" evidence="7">
    <location>
        <begin position="27"/>
        <end position="47"/>
    </location>
</feature>
<evidence type="ECO:0000313" key="11">
    <source>
        <dbReference type="EMBL" id="EDY21993.1"/>
    </source>
</evidence>
<dbReference type="Pfam" id="PF07662">
    <property type="entry name" value="Nucleos_tra2_C"/>
    <property type="match status" value="1"/>
</dbReference>
<proteinExistence type="inferred from homology"/>
<dbReference type="PANTHER" id="PTHR10590">
    <property type="entry name" value="SODIUM/NUCLEOSIDE COTRANSPORTER"/>
    <property type="match status" value="1"/>
</dbReference>
<dbReference type="FunCoup" id="B4CTV5">
    <property type="interactions" value="252"/>
</dbReference>
<dbReference type="GO" id="GO:0005886">
    <property type="term" value="C:plasma membrane"/>
    <property type="evidence" value="ECO:0007669"/>
    <property type="project" value="UniProtKB-SubCell"/>
</dbReference>
<keyword evidence="5 7" id="KW-1133">Transmembrane helix</keyword>
<dbReference type="STRING" id="497964.CfE428DRAFT_0118"/>
<gene>
    <name evidence="11" type="ORF">CfE428DRAFT_0118</name>
</gene>
<keyword evidence="3" id="KW-1003">Cell membrane</keyword>
<dbReference type="Pfam" id="PF07670">
    <property type="entry name" value="Gate"/>
    <property type="match status" value="1"/>
</dbReference>
<evidence type="ECO:0000256" key="6">
    <source>
        <dbReference type="ARBA" id="ARBA00023136"/>
    </source>
</evidence>
<organism evidence="11 12">
    <name type="scientific">Chthoniobacter flavus Ellin428</name>
    <dbReference type="NCBI Taxonomy" id="497964"/>
    <lineage>
        <taxon>Bacteria</taxon>
        <taxon>Pseudomonadati</taxon>
        <taxon>Verrucomicrobiota</taxon>
        <taxon>Spartobacteria</taxon>
        <taxon>Chthoniobacterales</taxon>
        <taxon>Chthoniobacteraceae</taxon>
        <taxon>Chthoniobacter</taxon>
    </lineage>
</organism>
<dbReference type="EMBL" id="ABVL01000001">
    <property type="protein sequence ID" value="EDY21993.1"/>
    <property type="molecule type" value="Genomic_DNA"/>
</dbReference>
<feature type="domain" description="Concentrative nucleoside transporter C-terminal" evidence="9">
    <location>
        <begin position="204"/>
        <end position="415"/>
    </location>
</feature>
<dbReference type="eggNOG" id="COG1972">
    <property type="taxonomic scope" value="Bacteria"/>
</dbReference>
<keyword evidence="4 7" id="KW-0812">Transmembrane</keyword>
<evidence type="ECO:0000259" key="9">
    <source>
        <dbReference type="Pfam" id="PF07662"/>
    </source>
</evidence>
<protein>
    <submittedName>
        <fullName evidence="11">Na+ dependent nucleoside transporter domain protein</fullName>
    </submittedName>
</protein>
<dbReference type="InterPro" id="IPR011642">
    <property type="entry name" value="Gate_dom"/>
</dbReference>
<accession>B4CTV5</accession>
<comment type="caution">
    <text evidence="11">The sequence shown here is derived from an EMBL/GenBank/DDBJ whole genome shotgun (WGS) entry which is preliminary data.</text>
</comment>
<feature type="transmembrane region" description="Helical" evidence="7">
    <location>
        <begin position="95"/>
        <end position="111"/>
    </location>
</feature>
<feature type="transmembrane region" description="Helical" evidence="7">
    <location>
        <begin position="175"/>
        <end position="196"/>
    </location>
</feature>
<dbReference type="GO" id="GO:0015293">
    <property type="term" value="F:symporter activity"/>
    <property type="evidence" value="ECO:0007669"/>
    <property type="project" value="TreeGrafter"/>
</dbReference>
<dbReference type="AlphaFoldDB" id="B4CTV5"/>
<comment type="similarity">
    <text evidence="2">Belongs to the concentrative nucleoside transporter (CNT) (TC 2.A.41) family.</text>
</comment>